<evidence type="ECO:0000259" key="5">
    <source>
        <dbReference type="PROSITE" id="PS00662"/>
    </source>
</evidence>
<keyword evidence="7" id="KW-1185">Reference proteome</keyword>
<dbReference type="InterPro" id="IPR001482">
    <property type="entry name" value="T2SS/T4SS_dom"/>
</dbReference>
<evidence type="ECO:0000313" key="6">
    <source>
        <dbReference type="EMBL" id="AQT68193.1"/>
    </source>
</evidence>
<dbReference type="RefSeq" id="WP_146660972.1">
    <property type="nucleotide sequence ID" value="NZ_CP019791.1"/>
</dbReference>
<dbReference type="Gene3D" id="3.30.450.90">
    <property type="match status" value="1"/>
</dbReference>
<evidence type="ECO:0000256" key="1">
    <source>
        <dbReference type="ARBA" id="ARBA00006611"/>
    </source>
</evidence>
<dbReference type="PANTHER" id="PTHR30258:SF3">
    <property type="entry name" value="SLL1921 PROTEIN"/>
    <property type="match status" value="1"/>
</dbReference>
<keyword evidence="3" id="KW-0067">ATP-binding</keyword>
<dbReference type="SMART" id="SM00382">
    <property type="entry name" value="AAA"/>
    <property type="match status" value="1"/>
</dbReference>
<dbReference type="KEGG" id="alus:STSP2_01348"/>
<dbReference type="EMBL" id="CP019791">
    <property type="protein sequence ID" value="AQT68193.1"/>
    <property type="molecule type" value="Genomic_DNA"/>
</dbReference>
<feature type="transmembrane region" description="Helical" evidence="4">
    <location>
        <begin position="62"/>
        <end position="82"/>
    </location>
</feature>
<protein>
    <submittedName>
        <fullName evidence="6">Type II traffic warden ATPase</fullName>
    </submittedName>
</protein>
<dbReference type="InterPro" id="IPR027417">
    <property type="entry name" value="P-loop_NTPase"/>
</dbReference>
<gene>
    <name evidence="6" type="primary">gspE_1</name>
    <name evidence="6" type="ORF">STSP2_01348</name>
</gene>
<evidence type="ECO:0000256" key="3">
    <source>
        <dbReference type="ARBA" id="ARBA00022840"/>
    </source>
</evidence>
<sequence>MAFQSIMTAPVAAASEISGLLAAVPAEFRPARLIFLVCWVYLCMYSVQRIEFGNLVSKKHKPVANAFALLIGPFILFTIHVVEITKGIQDGRIQLADVLTLNIFKKSAVPRKPQKMIELLDSSGRSFAEIYGTDSQGVDRETLDHTEQIILEGLEQHASDILIDPKTSGIDTVRYRVDGFLRLAEEIEHTRCSAIVNSIKAIAGMDIAERRRPQDGTFIAQTSDGRAQFRVASAGVLGGEKLSIRVLDQSVGMLRLDDLHMTKKHHQIVSNSVKQPSGMILVCGPTGSGKTTSLYAMLSTIDFDSHNVITVEDPVEHVLPNASQIEVNRKADITFANTLRSILRQDPDVIVVGEIRDAETAAMALQASQTGHLVLATIHSSSNAATLVRLMDLGIKPLLIGSALSLVISQRLVRRLCDNCKKPANLPPDKVKQFQQKGIDARNIMKPVGCKRCGNTGFSGRMAIMDVMTIDENVRSQIVNSTLDLGAFKKKGDTRGKNILRQQGLRLVVSGQTTMDEVKRVTSRIG</sequence>
<name>A0A1U9NJS6_9BACT</name>
<dbReference type="Pfam" id="PF00437">
    <property type="entry name" value="T2SSE"/>
    <property type="match status" value="1"/>
</dbReference>
<dbReference type="AlphaFoldDB" id="A0A1U9NJS6"/>
<dbReference type="SUPFAM" id="SSF52540">
    <property type="entry name" value="P-loop containing nucleoside triphosphate hydrolases"/>
    <property type="match status" value="1"/>
</dbReference>
<evidence type="ECO:0000256" key="4">
    <source>
        <dbReference type="SAM" id="Phobius"/>
    </source>
</evidence>
<dbReference type="InterPro" id="IPR003593">
    <property type="entry name" value="AAA+_ATPase"/>
</dbReference>
<comment type="similarity">
    <text evidence="1">Belongs to the GSP E family.</text>
</comment>
<dbReference type="Proteomes" id="UP000189674">
    <property type="component" value="Chromosome"/>
</dbReference>
<feature type="domain" description="Bacterial type II secretion system protein E" evidence="5">
    <location>
        <begin position="343"/>
        <end position="357"/>
    </location>
</feature>
<keyword evidence="4" id="KW-0812">Transmembrane</keyword>
<keyword evidence="4" id="KW-0472">Membrane</keyword>
<dbReference type="PROSITE" id="PS00662">
    <property type="entry name" value="T2SP_E"/>
    <property type="match status" value="1"/>
</dbReference>
<evidence type="ECO:0000256" key="2">
    <source>
        <dbReference type="ARBA" id="ARBA00022741"/>
    </source>
</evidence>
<dbReference type="Gene3D" id="3.40.50.300">
    <property type="entry name" value="P-loop containing nucleotide triphosphate hydrolases"/>
    <property type="match status" value="1"/>
</dbReference>
<dbReference type="GO" id="GO:0005524">
    <property type="term" value="F:ATP binding"/>
    <property type="evidence" value="ECO:0007669"/>
    <property type="project" value="UniProtKB-KW"/>
</dbReference>
<dbReference type="GO" id="GO:0016887">
    <property type="term" value="F:ATP hydrolysis activity"/>
    <property type="evidence" value="ECO:0007669"/>
    <property type="project" value="TreeGrafter"/>
</dbReference>
<accession>A0A1U9NJS6</accession>
<dbReference type="GO" id="GO:0005886">
    <property type="term" value="C:plasma membrane"/>
    <property type="evidence" value="ECO:0007669"/>
    <property type="project" value="TreeGrafter"/>
</dbReference>
<dbReference type="PANTHER" id="PTHR30258">
    <property type="entry name" value="TYPE II SECRETION SYSTEM PROTEIN GSPE-RELATED"/>
    <property type="match status" value="1"/>
</dbReference>
<proteinExistence type="inferred from homology"/>
<dbReference type="OrthoDB" id="244550at2"/>
<dbReference type="CDD" id="cd01129">
    <property type="entry name" value="PulE-GspE-like"/>
    <property type="match status" value="1"/>
</dbReference>
<keyword evidence="2" id="KW-0547">Nucleotide-binding</keyword>
<keyword evidence="4" id="KW-1133">Transmembrane helix</keyword>
<reference evidence="7" key="1">
    <citation type="submission" date="2017-02" db="EMBL/GenBank/DDBJ databases">
        <title>Comparative genomics and description of representatives of a novel lineage of planctomycetes thriving in anoxic sediments.</title>
        <authorList>
            <person name="Spring S."/>
            <person name="Bunk B."/>
            <person name="Sproer C."/>
        </authorList>
    </citation>
    <scope>NUCLEOTIDE SEQUENCE [LARGE SCALE GENOMIC DNA]</scope>
    <source>
        <strain evidence="7">ST-NAGAB-D1</strain>
    </source>
</reference>
<organism evidence="6 7">
    <name type="scientific">Anaerohalosphaera lusitana</name>
    <dbReference type="NCBI Taxonomy" id="1936003"/>
    <lineage>
        <taxon>Bacteria</taxon>
        <taxon>Pseudomonadati</taxon>
        <taxon>Planctomycetota</taxon>
        <taxon>Phycisphaerae</taxon>
        <taxon>Sedimentisphaerales</taxon>
        <taxon>Anaerohalosphaeraceae</taxon>
        <taxon>Anaerohalosphaera</taxon>
    </lineage>
</organism>
<dbReference type="STRING" id="1936003.STSP2_01348"/>
<evidence type="ECO:0000313" key="7">
    <source>
        <dbReference type="Proteomes" id="UP000189674"/>
    </source>
</evidence>
<feature type="transmembrane region" description="Helical" evidence="4">
    <location>
        <begin position="32"/>
        <end position="50"/>
    </location>
</feature>